<dbReference type="InterPro" id="IPR051324">
    <property type="entry name" value="Stress/Tellurium_Resist"/>
</dbReference>
<dbReference type="InterPro" id="IPR000626">
    <property type="entry name" value="Ubiquitin-like_dom"/>
</dbReference>
<dbReference type="PROSITE" id="PS50053">
    <property type="entry name" value="UBIQUITIN_2"/>
    <property type="match status" value="1"/>
</dbReference>
<evidence type="ECO:0000259" key="1">
    <source>
        <dbReference type="PROSITE" id="PS50053"/>
    </source>
</evidence>
<dbReference type="OrthoDB" id="408003at2759"/>
<dbReference type="AlphaFoldDB" id="A0A6J8AQA0"/>
<proteinExistence type="predicted"/>
<dbReference type="InterPro" id="IPR029071">
    <property type="entry name" value="Ubiquitin-like_domsf"/>
</dbReference>
<evidence type="ECO:0000313" key="3">
    <source>
        <dbReference type="Proteomes" id="UP000507470"/>
    </source>
</evidence>
<dbReference type="Proteomes" id="UP000507470">
    <property type="component" value="Unassembled WGS sequence"/>
</dbReference>
<dbReference type="Gene3D" id="2.60.60.30">
    <property type="entry name" value="sav2460 like domains"/>
    <property type="match status" value="1"/>
</dbReference>
<dbReference type="EMBL" id="CACVKT020001817">
    <property type="protein sequence ID" value="CAC5371879.1"/>
    <property type="molecule type" value="Genomic_DNA"/>
</dbReference>
<dbReference type="Pfam" id="PF02342">
    <property type="entry name" value="TerD"/>
    <property type="match status" value="1"/>
</dbReference>
<protein>
    <recommendedName>
        <fullName evidence="1">Ubiquitin-like domain-containing protein</fullName>
    </recommendedName>
</protein>
<organism evidence="2 3">
    <name type="scientific">Mytilus coruscus</name>
    <name type="common">Sea mussel</name>
    <dbReference type="NCBI Taxonomy" id="42192"/>
    <lineage>
        <taxon>Eukaryota</taxon>
        <taxon>Metazoa</taxon>
        <taxon>Spiralia</taxon>
        <taxon>Lophotrochozoa</taxon>
        <taxon>Mollusca</taxon>
        <taxon>Bivalvia</taxon>
        <taxon>Autobranchia</taxon>
        <taxon>Pteriomorphia</taxon>
        <taxon>Mytilida</taxon>
        <taxon>Mytiloidea</taxon>
        <taxon>Mytilidae</taxon>
        <taxon>Mytilinae</taxon>
        <taxon>Mytilus</taxon>
    </lineage>
</organism>
<accession>A0A6J8AQA0</accession>
<gene>
    <name evidence="2" type="ORF">MCOR_10183</name>
</gene>
<feature type="domain" description="Ubiquitin-like" evidence="1">
    <location>
        <begin position="90"/>
        <end position="165"/>
    </location>
</feature>
<keyword evidence="3" id="KW-1185">Reference proteome</keyword>
<sequence>MACIVCNEEKLSKEFAPYNASDNCDHPCLTCLRCLVRSVVDSGKCAYPGCSQEIHKNCDVIVLFQDILAKMFISFEVTHSPKEVVDSDKTFVNILCLTGNSTKIEYTPYMTVCDFKWHVSRAMRVVPKGQKILYGDTEMETYSPDNRLKTLADYGVKPNTTICMVRLLYSIPEDLNHVVFDLSWSFPDYLDASCLMFSQTTFYRVCDYANKNPHQCIAHSGDIMDNYHKMGHHKIDVLLHKIPPEVTHLFFTLSAWRHPNIAKYKDPTLQFYEASRPVESLCKTSFSHANESQAVIMCSVSRENSKWTIYELGKLTPGNAKRYDPIKETIRDLIKSGM</sequence>
<dbReference type="Gene3D" id="3.10.20.90">
    <property type="entry name" value="Phosphatidylinositol 3-kinase Catalytic Subunit, Chain A, domain 1"/>
    <property type="match status" value="1"/>
</dbReference>
<dbReference type="SUPFAM" id="SSF54236">
    <property type="entry name" value="Ubiquitin-like"/>
    <property type="match status" value="1"/>
</dbReference>
<reference evidence="2 3" key="1">
    <citation type="submission" date="2020-06" db="EMBL/GenBank/DDBJ databases">
        <authorList>
            <person name="Li R."/>
            <person name="Bekaert M."/>
        </authorList>
    </citation>
    <scope>NUCLEOTIDE SEQUENCE [LARGE SCALE GENOMIC DNA]</scope>
    <source>
        <strain evidence="3">wild</strain>
    </source>
</reference>
<dbReference type="CDD" id="cd17039">
    <property type="entry name" value="Ubl_ubiquitin_like"/>
    <property type="match status" value="1"/>
</dbReference>
<evidence type="ECO:0000313" key="2">
    <source>
        <dbReference type="EMBL" id="CAC5371879.1"/>
    </source>
</evidence>
<dbReference type="InterPro" id="IPR003325">
    <property type="entry name" value="TerD"/>
</dbReference>
<dbReference type="CDD" id="cd06974">
    <property type="entry name" value="TerD_like"/>
    <property type="match status" value="1"/>
</dbReference>
<name>A0A6J8AQA0_MYTCO</name>
<dbReference type="PANTHER" id="PTHR32097">
    <property type="entry name" value="CAMP-BINDING PROTEIN 1-RELATED"/>
    <property type="match status" value="1"/>
</dbReference>
<dbReference type="PANTHER" id="PTHR32097:SF17">
    <property type="entry name" value="CAMP-BINDING PROTEIN 1-RELATED"/>
    <property type="match status" value="1"/>
</dbReference>